<feature type="transmembrane region" description="Helical" evidence="1">
    <location>
        <begin position="43"/>
        <end position="61"/>
    </location>
</feature>
<keyword evidence="3" id="KW-1185">Reference proteome</keyword>
<organism evidence="2 3">
    <name type="scientific">Fructobacillus ficulneus</name>
    <dbReference type="NCBI Taxonomy" id="157463"/>
    <lineage>
        <taxon>Bacteria</taxon>
        <taxon>Bacillati</taxon>
        <taxon>Bacillota</taxon>
        <taxon>Bacilli</taxon>
        <taxon>Lactobacillales</taxon>
        <taxon>Lactobacillaceae</taxon>
        <taxon>Fructobacillus</taxon>
    </lineage>
</organism>
<evidence type="ECO:0000256" key="1">
    <source>
        <dbReference type="SAM" id="Phobius"/>
    </source>
</evidence>
<keyword evidence="1" id="KW-0472">Membrane</keyword>
<proteinExistence type="predicted"/>
<evidence type="ECO:0000313" key="3">
    <source>
        <dbReference type="Proteomes" id="UP000253891"/>
    </source>
</evidence>
<feature type="transmembrane region" description="Helical" evidence="1">
    <location>
        <begin position="12"/>
        <end position="31"/>
    </location>
</feature>
<keyword evidence="1" id="KW-0812">Transmembrane</keyword>
<dbReference type="EMBL" id="DF968005">
    <property type="protein sequence ID" value="GAP00439.1"/>
    <property type="molecule type" value="Genomic_DNA"/>
</dbReference>
<accession>A0A0K8MJT8</accession>
<dbReference type="Proteomes" id="UP000253891">
    <property type="component" value="Unassembled WGS sequence"/>
</dbReference>
<dbReference type="RefSeq" id="WP_061993727.1">
    <property type="nucleotide sequence ID" value="NZ_DF968005.1"/>
</dbReference>
<dbReference type="OrthoDB" id="2329963at2"/>
<name>A0A0K8MJT8_9LACO</name>
<gene>
    <name evidence="2" type="ORF">FFIC_284560</name>
</gene>
<feature type="transmembrane region" description="Helical" evidence="1">
    <location>
        <begin position="68"/>
        <end position="87"/>
    </location>
</feature>
<dbReference type="AlphaFoldDB" id="A0A0K8MJT8"/>
<sequence>MLNSLNKARQTAWFYNLILMIVVTILLPFMADHSDWSDTTEVVGLYFVLNGLFALYFGYQIRVKGLRFYWIFAQGLLFALVTTGIGGWVNEEYGYYLAVFYLVLTIFTFWTDTRSDPDENMQPIDGGLKNL</sequence>
<dbReference type="STRING" id="157463.GCA_001047075_01323"/>
<reference evidence="2 3" key="1">
    <citation type="journal article" date="2015" name="BMC Genomics">
        <title>Comparative genomics of Fructobacillus spp. and Leuconostoc spp. reveals niche-specific evolution of Fructobacillus spp.</title>
        <authorList>
            <person name="Endo A."/>
            <person name="Tanizawa Y."/>
            <person name="Tanaka N."/>
            <person name="Maeno S."/>
            <person name="Kumar H."/>
            <person name="Shiwa Y."/>
            <person name="Okada S."/>
            <person name="Yoshikawa H."/>
            <person name="Dicks L."/>
            <person name="Nakagawa J."/>
            <person name="Arita M."/>
        </authorList>
    </citation>
    <scope>NUCLEOTIDE SEQUENCE [LARGE SCALE GENOMIC DNA]</scope>
    <source>
        <strain evidence="2 3">JCM 12225</strain>
    </source>
</reference>
<protein>
    <submittedName>
        <fullName evidence="2">Permease of the drug/metabolite transporter DMT superfamily</fullName>
    </submittedName>
</protein>
<feature type="transmembrane region" description="Helical" evidence="1">
    <location>
        <begin position="93"/>
        <end position="111"/>
    </location>
</feature>
<keyword evidence="1" id="KW-1133">Transmembrane helix</keyword>
<evidence type="ECO:0000313" key="2">
    <source>
        <dbReference type="EMBL" id="GAP00439.1"/>
    </source>
</evidence>